<reference evidence="18 19" key="1">
    <citation type="submission" date="2024-04" db="EMBL/GenBank/DDBJ databases">
        <title>Novel species of the genus Ideonella isolated from streams.</title>
        <authorList>
            <person name="Lu H."/>
        </authorList>
    </citation>
    <scope>NUCLEOTIDE SEQUENCE [LARGE SCALE GENOMIC DNA]</scope>
    <source>
        <strain evidence="18 19">BYS139W</strain>
    </source>
</reference>
<evidence type="ECO:0000259" key="17">
    <source>
        <dbReference type="Pfam" id="PF14720"/>
    </source>
</evidence>
<dbReference type="PANTHER" id="PTHR30013">
    <property type="entry name" value="NIFE / NIFESE HYDROGENASE SMALL SUBUNIT FAMILY MEMBER"/>
    <property type="match status" value="1"/>
</dbReference>
<evidence type="ECO:0000256" key="12">
    <source>
        <dbReference type="ARBA" id="ARBA00023014"/>
    </source>
</evidence>
<keyword evidence="9" id="KW-0732">Signal</keyword>
<evidence type="ECO:0000256" key="7">
    <source>
        <dbReference type="ARBA" id="ARBA00022485"/>
    </source>
</evidence>
<dbReference type="Gene3D" id="4.10.480.10">
    <property type="entry name" value="Cytochrome-c3 hydrogenase, C-terminal domain"/>
    <property type="match status" value="1"/>
</dbReference>
<evidence type="ECO:0000256" key="13">
    <source>
        <dbReference type="ARBA" id="ARBA00023291"/>
    </source>
</evidence>
<evidence type="ECO:0000259" key="16">
    <source>
        <dbReference type="Pfam" id="PF01058"/>
    </source>
</evidence>
<dbReference type="RefSeq" id="WP_341373919.1">
    <property type="nucleotide sequence ID" value="NZ_JBBUTF010000007.1"/>
</dbReference>
<keyword evidence="8" id="KW-0479">Metal-binding</keyword>
<evidence type="ECO:0000256" key="11">
    <source>
        <dbReference type="ARBA" id="ARBA00023004"/>
    </source>
</evidence>
<keyword evidence="10" id="KW-0560">Oxidoreductase</keyword>
<dbReference type="EC" id="1.12.99.6" evidence="6"/>
<comment type="catalytic activity">
    <reaction evidence="14">
        <text>H2 + A = AH2</text>
        <dbReference type="Rhea" id="RHEA:12116"/>
        <dbReference type="ChEBI" id="CHEBI:13193"/>
        <dbReference type="ChEBI" id="CHEBI:17499"/>
        <dbReference type="ChEBI" id="CHEBI:18276"/>
        <dbReference type="EC" id="1.12.99.6"/>
    </reaction>
</comment>
<dbReference type="PANTHER" id="PTHR30013:SF5">
    <property type="entry name" value="HYDROGENASE SMALL SUBUNIT"/>
    <property type="match status" value="1"/>
</dbReference>
<keyword evidence="11" id="KW-0408">Iron</keyword>
<keyword evidence="13" id="KW-0003">3Fe-4S</keyword>
<feature type="domain" description="Cytochrome-c3 hydrogenase C-terminal" evidence="17">
    <location>
        <begin position="240"/>
        <end position="314"/>
    </location>
</feature>
<comment type="subcellular location">
    <subcellularLocation>
        <location evidence="3">Cell envelope</location>
    </subcellularLocation>
</comment>
<protein>
    <recommendedName>
        <fullName evidence="6">hydrogenase (acceptor)</fullName>
        <ecNumber evidence="6">1.12.99.6</ecNumber>
    </recommendedName>
</protein>
<dbReference type="Pfam" id="PF14720">
    <property type="entry name" value="NiFe_hyd_SSU_C"/>
    <property type="match status" value="1"/>
</dbReference>
<evidence type="ECO:0000256" key="15">
    <source>
        <dbReference type="SAM" id="MobiDB-lite"/>
    </source>
</evidence>
<dbReference type="Pfam" id="PF01058">
    <property type="entry name" value="Oxidored_q6"/>
    <property type="match status" value="1"/>
</dbReference>
<evidence type="ECO:0000256" key="1">
    <source>
        <dbReference type="ARBA" id="ARBA00001927"/>
    </source>
</evidence>
<evidence type="ECO:0000256" key="2">
    <source>
        <dbReference type="ARBA" id="ARBA00001966"/>
    </source>
</evidence>
<dbReference type="InterPro" id="IPR027394">
    <property type="entry name" value="Cytochrome-c3_hydrogenase_C"/>
</dbReference>
<evidence type="ECO:0000256" key="6">
    <source>
        <dbReference type="ARBA" id="ARBA00012082"/>
    </source>
</evidence>
<comment type="cofactor">
    <cofactor evidence="2">
        <name>[4Fe-4S] cluster</name>
        <dbReference type="ChEBI" id="CHEBI:49883"/>
    </cofactor>
</comment>
<evidence type="ECO:0000256" key="3">
    <source>
        <dbReference type="ARBA" id="ARBA00004196"/>
    </source>
</evidence>
<name>A0ABU9B8S5_9BURK</name>
<evidence type="ECO:0000256" key="8">
    <source>
        <dbReference type="ARBA" id="ARBA00022723"/>
    </source>
</evidence>
<dbReference type="PIRSF" id="PIRSF000310">
    <property type="entry name" value="NiFe_hyd_ssu"/>
    <property type="match status" value="1"/>
</dbReference>
<dbReference type="InterPro" id="IPR037148">
    <property type="entry name" value="NiFe-Hase_small_C_sf"/>
</dbReference>
<comment type="subunit">
    <text evidence="5">Heterodimer of a large and a small subunit.</text>
</comment>
<comment type="similarity">
    <text evidence="4">Belongs to the [NiFe]/[NiFeSe] hydrogenase small subunit family.</text>
</comment>
<comment type="cofactor">
    <cofactor evidence="1">
        <name>[3Fe-4S] cluster</name>
        <dbReference type="ChEBI" id="CHEBI:21137"/>
    </cofactor>
</comment>
<sequence length="373" mass="38465">MPSPAAQSPSRLTVLWLQSGGCGGCTMSLLCADTPDFGALLADAGLDLLWHPSLSLASGDEVRALLEDCRSGRQRLDVLCVEGAILRGPGGSGRFHLLAGTGRPMMDWVRELAGVARHVVAVGSCAAWGGMSAVAPLAPGGVAAGLASSLAGGLGLTGAAGTGHPLADPTEACGLQYEDERPGGLLGADFRAGGGLPVVNVAGCPTHPGWVIETLMALAEDTLTADALDALARPRFYADHLVHHGCTRNEFYEFKASAEKPGDLGCMMEHQGCKGTQAHADCNSRPWNGEGSCTRGGYGCISCTEPGFQNPGHAFDSTPKLAGIPIGLPTDMPKAWFVALASLSKSATPKRVKTNATADHRVVPPTPRKTRLG</sequence>
<proteinExistence type="inferred from homology"/>
<keyword evidence="7" id="KW-0004">4Fe-4S</keyword>
<comment type="caution">
    <text evidence="18">The sequence shown here is derived from an EMBL/GenBank/DDBJ whole genome shotgun (WGS) entry which is preliminary data.</text>
</comment>
<evidence type="ECO:0000313" key="18">
    <source>
        <dbReference type="EMBL" id="MEK8026136.1"/>
    </source>
</evidence>
<dbReference type="InterPro" id="IPR037024">
    <property type="entry name" value="NiFe_Hase_small_N_sf"/>
</dbReference>
<dbReference type="InterPro" id="IPR001821">
    <property type="entry name" value="NiFe_hydrogenase_ssu"/>
</dbReference>
<evidence type="ECO:0000256" key="14">
    <source>
        <dbReference type="ARBA" id="ARBA00048757"/>
    </source>
</evidence>
<accession>A0ABU9B8S5</accession>
<dbReference type="Proteomes" id="UP001368500">
    <property type="component" value="Unassembled WGS sequence"/>
</dbReference>
<evidence type="ECO:0000256" key="9">
    <source>
        <dbReference type="ARBA" id="ARBA00022729"/>
    </source>
</evidence>
<organism evidence="18 19">
    <name type="scientific">Pseudaquabacterium rugosum</name>
    <dbReference type="NCBI Taxonomy" id="2984194"/>
    <lineage>
        <taxon>Bacteria</taxon>
        <taxon>Pseudomonadati</taxon>
        <taxon>Pseudomonadota</taxon>
        <taxon>Betaproteobacteria</taxon>
        <taxon>Burkholderiales</taxon>
        <taxon>Sphaerotilaceae</taxon>
        <taxon>Pseudaquabacterium</taxon>
    </lineage>
</organism>
<dbReference type="EMBL" id="JBBUTF010000007">
    <property type="protein sequence ID" value="MEK8026136.1"/>
    <property type="molecule type" value="Genomic_DNA"/>
</dbReference>
<gene>
    <name evidence="18" type="ORF">AACH11_09215</name>
</gene>
<feature type="domain" description="NADH:ubiquinone oxidoreductase-like 20kDa subunit" evidence="16">
    <location>
        <begin position="22"/>
        <end position="218"/>
    </location>
</feature>
<keyword evidence="12" id="KW-0411">Iron-sulfur</keyword>
<evidence type="ECO:0000256" key="10">
    <source>
        <dbReference type="ARBA" id="ARBA00023002"/>
    </source>
</evidence>
<dbReference type="SUPFAM" id="SSF56770">
    <property type="entry name" value="HydA/Nqo6-like"/>
    <property type="match status" value="1"/>
</dbReference>
<dbReference type="Gene3D" id="3.40.50.700">
    <property type="entry name" value="NADH:ubiquinone oxidoreductase-like, 20kDa subunit"/>
    <property type="match status" value="1"/>
</dbReference>
<evidence type="ECO:0000313" key="19">
    <source>
        <dbReference type="Proteomes" id="UP001368500"/>
    </source>
</evidence>
<keyword evidence="19" id="KW-1185">Reference proteome</keyword>
<evidence type="ECO:0000256" key="4">
    <source>
        <dbReference type="ARBA" id="ARBA00006605"/>
    </source>
</evidence>
<evidence type="ECO:0000256" key="5">
    <source>
        <dbReference type="ARBA" id="ARBA00011771"/>
    </source>
</evidence>
<dbReference type="InterPro" id="IPR006137">
    <property type="entry name" value="NADH_UbQ_OxRdtase-like_20kDa"/>
</dbReference>
<feature type="region of interest" description="Disordered" evidence="15">
    <location>
        <begin position="348"/>
        <end position="373"/>
    </location>
</feature>